<reference evidence="7 8" key="1">
    <citation type="submission" date="2022-04" db="EMBL/GenBank/DDBJ databases">
        <title>Paracoccus sp. YLB-12 draft genome sequence.</title>
        <authorList>
            <person name="Yu L."/>
        </authorList>
    </citation>
    <scope>NUCLEOTIDE SEQUENCE [LARGE SCALE GENOMIC DNA]</scope>
    <source>
        <strain evidence="7 8">YLB-12</strain>
    </source>
</reference>
<dbReference type="PANTHER" id="PTHR10534">
    <property type="entry name" value="PYRIDOXAL KINASE"/>
    <property type="match status" value="1"/>
</dbReference>
<evidence type="ECO:0000256" key="2">
    <source>
        <dbReference type="ARBA" id="ARBA00022679"/>
    </source>
</evidence>
<dbReference type="GO" id="GO:0008478">
    <property type="term" value="F:pyridoxal kinase activity"/>
    <property type="evidence" value="ECO:0007669"/>
    <property type="project" value="UniProtKB-EC"/>
</dbReference>
<proteinExistence type="predicted"/>
<dbReference type="SUPFAM" id="SSF53613">
    <property type="entry name" value="Ribokinase-like"/>
    <property type="match status" value="1"/>
</dbReference>
<dbReference type="Proteomes" id="UP001320702">
    <property type="component" value="Unassembled WGS sequence"/>
</dbReference>
<dbReference type="PANTHER" id="PTHR10534:SF2">
    <property type="entry name" value="PYRIDOXAL KINASE"/>
    <property type="match status" value="1"/>
</dbReference>
<evidence type="ECO:0000313" key="7">
    <source>
        <dbReference type="EMBL" id="MCT4334339.1"/>
    </source>
</evidence>
<evidence type="ECO:0000313" key="8">
    <source>
        <dbReference type="Proteomes" id="UP001320702"/>
    </source>
</evidence>
<dbReference type="EC" id="2.7.1.35" evidence="1"/>
<keyword evidence="5" id="KW-0067">ATP-binding</keyword>
<evidence type="ECO:0000256" key="1">
    <source>
        <dbReference type="ARBA" id="ARBA00012104"/>
    </source>
</evidence>
<evidence type="ECO:0000259" key="6">
    <source>
        <dbReference type="Pfam" id="PF08543"/>
    </source>
</evidence>
<feature type="domain" description="Pyridoxamine kinase/Phosphomethylpyrimidine kinase" evidence="6">
    <location>
        <begin position="86"/>
        <end position="261"/>
    </location>
</feature>
<keyword evidence="8" id="KW-1185">Reference proteome</keyword>
<evidence type="ECO:0000256" key="4">
    <source>
        <dbReference type="ARBA" id="ARBA00022777"/>
    </source>
</evidence>
<protein>
    <recommendedName>
        <fullName evidence="1">pyridoxal kinase</fullName>
        <ecNumber evidence="1">2.7.1.35</ecNumber>
    </recommendedName>
</protein>
<name>A0ABT2KEU3_9RHOB</name>
<organism evidence="7 8">
    <name type="scientific">Paracoccus maritimus</name>
    <dbReference type="NCBI Taxonomy" id="2933292"/>
    <lineage>
        <taxon>Bacteria</taxon>
        <taxon>Pseudomonadati</taxon>
        <taxon>Pseudomonadota</taxon>
        <taxon>Alphaproteobacteria</taxon>
        <taxon>Rhodobacterales</taxon>
        <taxon>Paracoccaceae</taxon>
        <taxon>Paracoccus</taxon>
    </lineage>
</organism>
<evidence type="ECO:0000256" key="3">
    <source>
        <dbReference type="ARBA" id="ARBA00022741"/>
    </source>
</evidence>
<sequence length="297" mass="30742">MSAEPEERPGRPLPIVISIQSQIAWGHVGNSAAAWPMRACGVEVIEVPTALLSNHPHYPSMRGRLLDPDLVDEILSGLAERGIHQRATAILSGFMGQAGTASVVAAFVRQAKDANPDLLYACDPVIGDADLGFFADAALRRAFAEDLVPLADLILPNAFELEALSGVAIDGPDAVAAARAVLGTPAVVATSVPVEGWPDRLGTVTVSDAGRSIIKMPRLPVRPAGTGDLLAGLTVARLALGVDLDTAVARAVAGVAAALARTSGEPWAEMPIAAAIFAIVTATGRETMPESGTEQMR</sequence>
<dbReference type="EMBL" id="JANAVZ010000010">
    <property type="protein sequence ID" value="MCT4334339.1"/>
    <property type="molecule type" value="Genomic_DNA"/>
</dbReference>
<evidence type="ECO:0000256" key="5">
    <source>
        <dbReference type="ARBA" id="ARBA00022840"/>
    </source>
</evidence>
<accession>A0ABT2KEU3</accession>
<dbReference type="InterPro" id="IPR029056">
    <property type="entry name" value="Ribokinase-like"/>
</dbReference>
<keyword evidence="2 7" id="KW-0808">Transferase</keyword>
<dbReference type="InterPro" id="IPR013749">
    <property type="entry name" value="PM/HMP-P_kinase-1"/>
</dbReference>
<dbReference type="NCBIfam" id="TIGR00687">
    <property type="entry name" value="pyridox_kin"/>
    <property type="match status" value="1"/>
</dbReference>
<dbReference type="RefSeq" id="WP_260278253.1">
    <property type="nucleotide sequence ID" value="NZ_JANAVZ010000010.1"/>
</dbReference>
<keyword evidence="4 7" id="KW-0418">Kinase</keyword>
<dbReference type="CDD" id="cd01173">
    <property type="entry name" value="pyridoxal_pyridoxamine_kinase"/>
    <property type="match status" value="1"/>
</dbReference>
<gene>
    <name evidence="7" type="primary">pdxY</name>
    <name evidence="7" type="ORF">MU516_15860</name>
</gene>
<dbReference type="Pfam" id="PF08543">
    <property type="entry name" value="Phos_pyr_kin"/>
    <property type="match status" value="1"/>
</dbReference>
<keyword evidence="3" id="KW-0547">Nucleotide-binding</keyword>
<dbReference type="InterPro" id="IPR004625">
    <property type="entry name" value="PyrdxlKinase"/>
</dbReference>
<comment type="caution">
    <text evidence="7">The sequence shown here is derived from an EMBL/GenBank/DDBJ whole genome shotgun (WGS) entry which is preliminary data.</text>
</comment>
<dbReference type="Gene3D" id="3.40.1190.20">
    <property type="match status" value="1"/>
</dbReference>